<dbReference type="Proteomes" id="UP000886251">
    <property type="component" value="Unassembled WGS sequence"/>
</dbReference>
<dbReference type="Gene3D" id="3.20.20.300">
    <property type="entry name" value="Glycoside hydrolase, family 3, N-terminal domain"/>
    <property type="match status" value="1"/>
</dbReference>
<dbReference type="Pfam" id="PF00933">
    <property type="entry name" value="Glyco_hydro_3"/>
    <property type="match status" value="1"/>
</dbReference>
<evidence type="ECO:0000313" key="13">
    <source>
        <dbReference type="EMBL" id="HEB97180.1"/>
    </source>
</evidence>
<comment type="pathway">
    <text evidence="10 11">Cell wall biogenesis; peptidoglycan recycling.</text>
</comment>
<sequence length="348" mass="38340">MSHGPLMLDIAGIELTGEERDMLRHPIAGGVILFSRNFESPEQLRALVTELHRLREPALLVAVDQEGGRVQRFRDGFTRLPPAAWFGRCHDENPALALQWAHEVGWLMAAELRAAGIDFSFAPVVDLGSGASEVIGDRAFHAQPGVVAELATAWMRGMHEAGMAAVAKHFPGHGNVVEDSHLALPRDRRDPEEIMMDDLLPFQRLIERGVEAVMPAHVIYERADPQLAGFSRYWLQQILRQRLGFQGVVFSDDLTMAAAGEAGDYPRRARSALDAGCDMVLVCNAPKAAARVLDALQGYTSPAGQMRMIRMHGRGEAEHPSLHLNARWREAVEIVAAYEESPVLDLGL</sequence>
<dbReference type="GO" id="GO:0005737">
    <property type="term" value="C:cytoplasm"/>
    <property type="evidence" value="ECO:0007669"/>
    <property type="project" value="UniProtKB-SubCell"/>
</dbReference>
<evidence type="ECO:0000256" key="3">
    <source>
        <dbReference type="ARBA" id="ARBA00022618"/>
    </source>
</evidence>
<protein>
    <recommendedName>
        <fullName evidence="11">Beta-hexosaminidase</fullName>
        <ecNumber evidence="11">3.2.1.52</ecNumber>
    </recommendedName>
    <alternativeName>
        <fullName evidence="11">Beta-N-acetylhexosaminidase</fullName>
    </alternativeName>
    <alternativeName>
        <fullName evidence="11">N-acetyl-beta-glucosaminidase</fullName>
    </alternativeName>
</protein>
<dbReference type="InterPro" id="IPR001764">
    <property type="entry name" value="Glyco_hydro_3_N"/>
</dbReference>
<dbReference type="PANTHER" id="PTHR30480:SF13">
    <property type="entry name" value="BETA-HEXOSAMINIDASE"/>
    <property type="match status" value="1"/>
</dbReference>
<comment type="function">
    <text evidence="11">Plays a role in peptidoglycan recycling by cleaving the terminal beta-1,4-linked N-acetylglucosamine (GlcNAc) from peptide-linked peptidoglycan fragments, giving rise to free GlcNAc, anhydro-N-acetylmuramic acid and anhydro-N-acetylmuramic acid-linked peptides.</text>
</comment>
<dbReference type="EC" id="3.2.1.52" evidence="11"/>
<feature type="site" description="Important for catalytic activity" evidence="11">
    <location>
        <position position="179"/>
    </location>
</feature>
<keyword evidence="2 11" id="KW-0963">Cytoplasm</keyword>
<dbReference type="SUPFAM" id="SSF51445">
    <property type="entry name" value="(Trans)glycosidases"/>
    <property type="match status" value="1"/>
</dbReference>
<dbReference type="PANTHER" id="PTHR30480">
    <property type="entry name" value="BETA-HEXOSAMINIDASE-RELATED"/>
    <property type="match status" value="1"/>
</dbReference>
<dbReference type="GO" id="GO:0008360">
    <property type="term" value="P:regulation of cell shape"/>
    <property type="evidence" value="ECO:0007669"/>
    <property type="project" value="UniProtKB-KW"/>
</dbReference>
<feature type="active site" description="Proton donor/acceptor" evidence="11">
    <location>
        <position position="181"/>
    </location>
</feature>
<gene>
    <name evidence="11 13" type="primary">nagZ</name>
    <name evidence="13" type="ORF">ENI96_12235</name>
</gene>
<keyword evidence="5 11" id="KW-0133">Cell shape</keyword>
<dbReference type="InterPro" id="IPR022956">
    <property type="entry name" value="Beta_hexosaminidase_bac"/>
</dbReference>
<feature type="binding site" evidence="11">
    <location>
        <position position="72"/>
    </location>
    <ligand>
        <name>substrate</name>
    </ligand>
</feature>
<evidence type="ECO:0000256" key="9">
    <source>
        <dbReference type="ARBA" id="ARBA00023316"/>
    </source>
</evidence>
<dbReference type="GO" id="GO:0009254">
    <property type="term" value="P:peptidoglycan turnover"/>
    <property type="evidence" value="ECO:0007669"/>
    <property type="project" value="UniProtKB-UniRule"/>
</dbReference>
<dbReference type="GO" id="GO:0009252">
    <property type="term" value="P:peptidoglycan biosynthetic process"/>
    <property type="evidence" value="ECO:0007669"/>
    <property type="project" value="UniProtKB-KW"/>
</dbReference>
<evidence type="ECO:0000256" key="1">
    <source>
        <dbReference type="ARBA" id="ARBA00001231"/>
    </source>
</evidence>
<dbReference type="GO" id="GO:0051301">
    <property type="term" value="P:cell division"/>
    <property type="evidence" value="ECO:0007669"/>
    <property type="project" value="UniProtKB-KW"/>
</dbReference>
<comment type="subcellular location">
    <subcellularLocation>
        <location evidence="11">Cytoplasm</location>
    </subcellularLocation>
</comment>
<evidence type="ECO:0000256" key="10">
    <source>
        <dbReference type="ARBA" id="ARBA00037880"/>
    </source>
</evidence>
<feature type="active site" description="Nucleophile" evidence="11">
    <location>
        <position position="252"/>
    </location>
</feature>
<dbReference type="UniPathway" id="UPA00544"/>
<evidence type="ECO:0000259" key="12">
    <source>
        <dbReference type="Pfam" id="PF00933"/>
    </source>
</evidence>
<evidence type="ECO:0000256" key="2">
    <source>
        <dbReference type="ARBA" id="ARBA00022490"/>
    </source>
</evidence>
<evidence type="ECO:0000256" key="4">
    <source>
        <dbReference type="ARBA" id="ARBA00022801"/>
    </source>
</evidence>
<comment type="catalytic activity">
    <reaction evidence="1 11">
        <text>Hydrolysis of terminal non-reducing N-acetyl-D-hexosamine residues in N-acetyl-beta-D-hexosaminides.</text>
        <dbReference type="EC" id="3.2.1.52"/>
    </reaction>
</comment>
<comment type="similarity">
    <text evidence="11">Belongs to the glycosyl hydrolase 3 family. NagZ subfamily.</text>
</comment>
<dbReference type="GO" id="GO:0005975">
    <property type="term" value="P:carbohydrate metabolic process"/>
    <property type="evidence" value="ECO:0007669"/>
    <property type="project" value="InterPro"/>
</dbReference>
<dbReference type="InterPro" id="IPR017853">
    <property type="entry name" value="GH"/>
</dbReference>
<keyword evidence="4 11" id="KW-0378">Hydrolase</keyword>
<dbReference type="InterPro" id="IPR036962">
    <property type="entry name" value="Glyco_hydro_3_N_sf"/>
</dbReference>
<feature type="binding site" evidence="11">
    <location>
        <position position="64"/>
    </location>
    <ligand>
        <name>substrate</name>
    </ligand>
</feature>
<dbReference type="GO" id="GO:0071555">
    <property type="term" value="P:cell wall organization"/>
    <property type="evidence" value="ECO:0007669"/>
    <property type="project" value="UniProtKB-KW"/>
</dbReference>
<keyword evidence="3 11" id="KW-0132">Cell division</keyword>
<dbReference type="InterPro" id="IPR019800">
    <property type="entry name" value="Glyco_hydro_3_AS"/>
</dbReference>
<dbReference type="EMBL" id="DRKP01000151">
    <property type="protein sequence ID" value="HEB97180.1"/>
    <property type="molecule type" value="Genomic_DNA"/>
</dbReference>
<keyword evidence="7 11" id="KW-0326">Glycosidase</keyword>
<evidence type="ECO:0000256" key="11">
    <source>
        <dbReference type="HAMAP-Rule" id="MF_00364"/>
    </source>
</evidence>
<evidence type="ECO:0000256" key="5">
    <source>
        <dbReference type="ARBA" id="ARBA00022960"/>
    </source>
</evidence>
<evidence type="ECO:0000256" key="7">
    <source>
        <dbReference type="ARBA" id="ARBA00023295"/>
    </source>
</evidence>
<comment type="caution">
    <text evidence="13">The sequence shown here is derived from an EMBL/GenBank/DDBJ whole genome shotgun (WGS) entry which is preliminary data.</text>
</comment>
<evidence type="ECO:0000256" key="6">
    <source>
        <dbReference type="ARBA" id="ARBA00022984"/>
    </source>
</evidence>
<feature type="binding site" evidence="11">
    <location>
        <position position="138"/>
    </location>
    <ligand>
        <name>substrate</name>
    </ligand>
</feature>
<dbReference type="PROSITE" id="PS00775">
    <property type="entry name" value="GLYCOSYL_HYDROL_F3"/>
    <property type="match status" value="1"/>
</dbReference>
<feature type="binding site" evidence="11">
    <location>
        <begin position="168"/>
        <end position="169"/>
    </location>
    <ligand>
        <name>substrate</name>
    </ligand>
</feature>
<dbReference type="NCBIfam" id="NF003740">
    <property type="entry name" value="PRK05337.1"/>
    <property type="match status" value="1"/>
</dbReference>
<keyword evidence="6 11" id="KW-0573">Peptidoglycan synthesis</keyword>
<reference evidence="13" key="1">
    <citation type="journal article" date="2020" name="mSystems">
        <title>Genome- and Community-Level Interaction Insights into Carbon Utilization and Element Cycling Functions of Hydrothermarchaeota in Hydrothermal Sediment.</title>
        <authorList>
            <person name="Zhou Z."/>
            <person name="Liu Y."/>
            <person name="Xu W."/>
            <person name="Pan J."/>
            <person name="Luo Z.H."/>
            <person name="Li M."/>
        </authorList>
    </citation>
    <scope>NUCLEOTIDE SEQUENCE [LARGE SCALE GENOMIC DNA]</scope>
    <source>
        <strain evidence="13">HyVt-443</strain>
    </source>
</reference>
<dbReference type="AlphaFoldDB" id="A0A831RMD0"/>
<dbReference type="HAMAP" id="MF_00364">
    <property type="entry name" value="NagZ"/>
    <property type="match status" value="1"/>
</dbReference>
<feature type="domain" description="Glycoside hydrolase family 3 N-terminal" evidence="12">
    <location>
        <begin position="14"/>
        <end position="296"/>
    </location>
</feature>
<accession>A0A831RMD0</accession>
<dbReference type="FunFam" id="3.20.20.300:FF:000001">
    <property type="entry name" value="Beta-hexosaminidase"/>
    <property type="match status" value="1"/>
</dbReference>
<evidence type="ECO:0000256" key="8">
    <source>
        <dbReference type="ARBA" id="ARBA00023306"/>
    </source>
</evidence>
<proteinExistence type="inferred from homology"/>
<keyword evidence="9 11" id="KW-0961">Cell wall biogenesis/degradation</keyword>
<organism evidence="13">
    <name type="scientific">Sedimenticola thiotaurini</name>
    <dbReference type="NCBI Taxonomy" id="1543721"/>
    <lineage>
        <taxon>Bacteria</taxon>
        <taxon>Pseudomonadati</taxon>
        <taxon>Pseudomonadota</taxon>
        <taxon>Gammaproteobacteria</taxon>
        <taxon>Chromatiales</taxon>
        <taxon>Sedimenticolaceae</taxon>
        <taxon>Sedimenticola</taxon>
    </lineage>
</organism>
<keyword evidence="8 11" id="KW-0131">Cell cycle</keyword>
<dbReference type="InterPro" id="IPR050226">
    <property type="entry name" value="NagZ_Beta-hexosaminidase"/>
</dbReference>
<dbReference type="GO" id="GO:0004563">
    <property type="term" value="F:beta-N-acetylhexosaminidase activity"/>
    <property type="evidence" value="ECO:0007669"/>
    <property type="project" value="UniProtKB-UniRule"/>
</dbReference>
<name>A0A831RMD0_9GAMM</name>